<evidence type="ECO:0000256" key="1">
    <source>
        <dbReference type="SAM" id="MobiDB-lite"/>
    </source>
</evidence>
<protein>
    <submittedName>
        <fullName evidence="3">Uncharacterized protein</fullName>
    </submittedName>
</protein>
<name>D7FQS0_ECTSI</name>
<reference evidence="3 4" key="1">
    <citation type="journal article" date="2010" name="Nature">
        <title>The Ectocarpus genome and the independent evolution of multicellularity in brown algae.</title>
        <authorList>
            <person name="Cock J.M."/>
            <person name="Sterck L."/>
            <person name="Rouze P."/>
            <person name="Scornet D."/>
            <person name="Allen A.E."/>
            <person name="Amoutzias G."/>
            <person name="Anthouard V."/>
            <person name="Artiguenave F."/>
            <person name="Aury J.M."/>
            <person name="Badger J.H."/>
            <person name="Beszteri B."/>
            <person name="Billiau K."/>
            <person name="Bonnet E."/>
            <person name="Bothwell J.H."/>
            <person name="Bowler C."/>
            <person name="Boyen C."/>
            <person name="Brownlee C."/>
            <person name="Carrano C.J."/>
            <person name="Charrier B."/>
            <person name="Cho G.Y."/>
            <person name="Coelho S.M."/>
            <person name="Collen J."/>
            <person name="Corre E."/>
            <person name="Da Silva C."/>
            <person name="Delage L."/>
            <person name="Delaroque N."/>
            <person name="Dittami S.M."/>
            <person name="Doulbeau S."/>
            <person name="Elias M."/>
            <person name="Farnham G."/>
            <person name="Gachon C.M."/>
            <person name="Gschloessl B."/>
            <person name="Heesch S."/>
            <person name="Jabbari K."/>
            <person name="Jubin C."/>
            <person name="Kawai H."/>
            <person name="Kimura K."/>
            <person name="Kloareg B."/>
            <person name="Kupper F.C."/>
            <person name="Lang D."/>
            <person name="Le Bail A."/>
            <person name="Leblanc C."/>
            <person name="Lerouge P."/>
            <person name="Lohr M."/>
            <person name="Lopez P.J."/>
            <person name="Martens C."/>
            <person name="Maumus F."/>
            <person name="Michel G."/>
            <person name="Miranda-Saavedra D."/>
            <person name="Morales J."/>
            <person name="Moreau H."/>
            <person name="Motomura T."/>
            <person name="Nagasato C."/>
            <person name="Napoli C.A."/>
            <person name="Nelson D.R."/>
            <person name="Nyvall-Collen P."/>
            <person name="Peters A.F."/>
            <person name="Pommier C."/>
            <person name="Potin P."/>
            <person name="Poulain J."/>
            <person name="Quesneville H."/>
            <person name="Read B."/>
            <person name="Rensing S.A."/>
            <person name="Ritter A."/>
            <person name="Rousvoal S."/>
            <person name="Samanta M."/>
            <person name="Samson G."/>
            <person name="Schroeder D.C."/>
            <person name="Segurens B."/>
            <person name="Strittmatter M."/>
            <person name="Tonon T."/>
            <person name="Tregear J.W."/>
            <person name="Valentin K."/>
            <person name="von Dassow P."/>
            <person name="Yamagishi T."/>
            <person name="Van de Peer Y."/>
            <person name="Wincker P."/>
        </authorList>
    </citation>
    <scope>NUCLEOTIDE SEQUENCE [LARGE SCALE GENOMIC DNA]</scope>
    <source>
        <strain evidence="4">Ec32 / CCAP1310/4</strain>
    </source>
</reference>
<dbReference type="EMBL" id="FN648384">
    <property type="protein sequence ID" value="CBJ49177.1"/>
    <property type="molecule type" value="Genomic_DNA"/>
</dbReference>
<dbReference type="Proteomes" id="UP000002630">
    <property type="component" value="Linkage Group LG02"/>
</dbReference>
<sequence length="524" mass="56929">MGPQDQEHTAGGRRGGLLGRAFQQAKRIGEIVDPDAVANAEQAWKELAPDLRQAADDLLRSKEEILSTGTEARGIWSAAKEAWSGLGAVERDRTAADSSATFALEREEGGSVTVGWEGLKKDIERAAKGVFGDVFGEAADEVLASFETRLSEALSEGNVRAASQLWRRLLDTPGVQLLAQDGRLWAGAERAVRRYLSGFLSEKSAKEAQRAVNATANFALHFAGLSRNAAKSDHEVFEELSHKLCHLQGAAEKLRPLAVLALPLLGYQDYAAKLERAIRSNALSRVTQTVSASVLLGLNPRDPFLLTLIASFSLGHLSKDVAQNMAAFFQKILMDQVRFDQPQTKQSLSDAEEPLMSPVDLATELVTGTKTCQELGHQAFAFFKVVQRALEESSPSFVVENVDVNGVHPSTEASEAPQEGRPPPQPLQQHGPPRTPRKLKLEGIVLRHAIWVAALVDSKYFSLGVLVVCLVVGGVLVCGSVWACCWRGLRDTRGRPRTIKKGRGGVQLYQAPRPVLAARREKTA</sequence>
<evidence type="ECO:0000313" key="4">
    <source>
        <dbReference type="Proteomes" id="UP000002630"/>
    </source>
</evidence>
<gene>
    <name evidence="3" type="ORF">Esi_0207_0046</name>
</gene>
<dbReference type="AlphaFoldDB" id="D7FQS0"/>
<keyword evidence="4" id="KW-1185">Reference proteome</keyword>
<feature type="region of interest" description="Disordered" evidence="1">
    <location>
        <begin position="408"/>
        <end position="434"/>
    </location>
</feature>
<keyword evidence="2" id="KW-0472">Membrane</keyword>
<dbReference type="InParanoid" id="D7FQS0"/>
<keyword evidence="2" id="KW-0812">Transmembrane</keyword>
<accession>D7FQS0</accession>
<organism evidence="3 4">
    <name type="scientific">Ectocarpus siliculosus</name>
    <name type="common">Brown alga</name>
    <name type="synonym">Conferva siliculosa</name>
    <dbReference type="NCBI Taxonomy" id="2880"/>
    <lineage>
        <taxon>Eukaryota</taxon>
        <taxon>Sar</taxon>
        <taxon>Stramenopiles</taxon>
        <taxon>Ochrophyta</taxon>
        <taxon>PX clade</taxon>
        <taxon>Phaeophyceae</taxon>
        <taxon>Ectocarpales</taxon>
        <taxon>Ectocarpaceae</taxon>
        <taxon>Ectocarpus</taxon>
    </lineage>
</organism>
<dbReference type="EMBL" id="FN649727">
    <property type="protein sequence ID" value="CBJ49177.1"/>
    <property type="molecule type" value="Genomic_DNA"/>
</dbReference>
<evidence type="ECO:0000313" key="3">
    <source>
        <dbReference type="EMBL" id="CBJ49177.1"/>
    </source>
</evidence>
<proteinExistence type="predicted"/>
<evidence type="ECO:0000256" key="2">
    <source>
        <dbReference type="SAM" id="Phobius"/>
    </source>
</evidence>
<feature type="transmembrane region" description="Helical" evidence="2">
    <location>
        <begin position="460"/>
        <end position="485"/>
    </location>
</feature>
<keyword evidence="2" id="KW-1133">Transmembrane helix</keyword>
<dbReference type="OrthoDB" id="10308075at2759"/>